<sequence length="39" mass="4252">MIWSITARSGYVGLLGDPRVDFNETTGFHIGSLNVITRG</sequence>
<accession>A0A318SRQ7</accession>
<gene>
    <name evidence="1" type="ORF">DFP88_1119</name>
</gene>
<evidence type="ECO:0000313" key="1">
    <source>
        <dbReference type="EMBL" id="PYE80799.1"/>
    </source>
</evidence>
<protein>
    <submittedName>
        <fullName evidence="1">Uncharacterized protein</fullName>
    </submittedName>
</protein>
<dbReference type="EMBL" id="QJTE01000011">
    <property type="protein sequence ID" value="PYE80799.1"/>
    <property type="molecule type" value="Genomic_DNA"/>
</dbReference>
<evidence type="ECO:0000313" key="2">
    <source>
        <dbReference type="Proteomes" id="UP000248311"/>
    </source>
</evidence>
<name>A0A318SRQ7_9RHOB</name>
<organism evidence="1 2">
    <name type="scientific">Pseudoroseicyclus aestuarii</name>
    <dbReference type="NCBI Taxonomy" id="1795041"/>
    <lineage>
        <taxon>Bacteria</taxon>
        <taxon>Pseudomonadati</taxon>
        <taxon>Pseudomonadota</taxon>
        <taxon>Alphaproteobacteria</taxon>
        <taxon>Rhodobacterales</taxon>
        <taxon>Paracoccaceae</taxon>
        <taxon>Pseudoroseicyclus</taxon>
    </lineage>
</organism>
<reference evidence="1 2" key="1">
    <citation type="submission" date="2018-06" db="EMBL/GenBank/DDBJ databases">
        <title>Genomic Encyclopedia of Type Strains, Phase III (KMG-III): the genomes of soil and plant-associated and newly described type strains.</title>
        <authorList>
            <person name="Whitman W."/>
        </authorList>
    </citation>
    <scope>NUCLEOTIDE SEQUENCE [LARGE SCALE GENOMIC DNA]</scope>
    <source>
        <strain evidence="1 2">CECT 9025</strain>
    </source>
</reference>
<dbReference type="Proteomes" id="UP000248311">
    <property type="component" value="Unassembled WGS sequence"/>
</dbReference>
<comment type="caution">
    <text evidence="1">The sequence shown here is derived from an EMBL/GenBank/DDBJ whole genome shotgun (WGS) entry which is preliminary data.</text>
</comment>
<proteinExistence type="predicted"/>
<keyword evidence="2" id="KW-1185">Reference proteome</keyword>
<dbReference type="AlphaFoldDB" id="A0A318SRQ7"/>